<proteinExistence type="inferred from homology"/>
<dbReference type="InterPro" id="IPR002018">
    <property type="entry name" value="CarbesteraseB"/>
</dbReference>
<feature type="chain" id="PRO_5018821524" description="Carboxylic ester hydrolase" evidence="3">
    <location>
        <begin position="22"/>
        <end position="545"/>
    </location>
</feature>
<keyword evidence="3" id="KW-0732">Signal</keyword>
<reference evidence="5 6" key="1">
    <citation type="submission" date="2018-11" db="EMBL/GenBank/DDBJ databases">
        <title>Whole genome sequence of Bibersteinia trehalosi strain OADDL-BT1 an multidrug resistant pathogen isolate.</title>
        <authorList>
            <person name="Couger M."/>
            <person name="Ramachandran A."/>
        </authorList>
    </citation>
    <scope>NUCLEOTIDE SEQUENCE [LARGE SCALE GENOMIC DNA]</scope>
    <source>
        <strain evidence="5 6">OADDL-BT1</strain>
    </source>
</reference>
<dbReference type="STRING" id="1263831.F543_21330"/>
<dbReference type="Gene3D" id="3.40.50.1820">
    <property type="entry name" value="alpha/beta hydrolase"/>
    <property type="match status" value="1"/>
</dbReference>
<sequence>MLKKLSLSLLTLSLFSPLAQAEIQAGSGIAVVQTEQGMLQGYIQDGILTYKGIPYATAQRFMPPQKVEKWDGTRLAIRYGNICPQNAMNPMNTFLFSGGQFSQSDECQNLNVWTPAIHDGKKRPVMVWLHGGGFQAGSAVESDTYHGENLARSQDVVVVSVNHRLNVMGHLDLSAYGEQYKHSANLGVQDLVASLEWVKANIAQFGGDPENITIFGESGGGAKVLTLMATPSAQGLFHKAIVQSGAVEGMGATLPNQQASRRVAELTLQNLGIASNELEKLNNIPFNELEKASNQALKQTAEEQKIPALRGSGYSLSWSPILDNGYIPQQPVGEQYPAMAKEIPLLIGSNFSEWESFPLQLDFGKSLADNRNTWTNEQIQQKLNARFGEKSADIQTAFKQAYPTRNVADVLYADTFLRLPAIKTARLKADQKGANVYHYLFNWDTPVMDGIPMSYHTAEIPFVFNNIEKAQFATGGGEQAKKLAQTMSTAWANFAKTGNPNGNGLPQWDSYNRENGATMIFDNEVKQVHHHDEALLKLLAPNAKF</sequence>
<dbReference type="SUPFAM" id="SSF53474">
    <property type="entry name" value="alpha/beta-Hydrolases"/>
    <property type="match status" value="1"/>
</dbReference>
<dbReference type="RefSeq" id="WP_125134360.1">
    <property type="nucleotide sequence ID" value="NZ_RRUC01000005.1"/>
</dbReference>
<protein>
    <recommendedName>
        <fullName evidence="3">Carboxylic ester hydrolase</fullName>
        <ecNumber evidence="3">3.1.1.-</ecNumber>
    </recommendedName>
</protein>
<name>A0A426FKY0_BIBTR</name>
<dbReference type="Pfam" id="PF00135">
    <property type="entry name" value="COesterase"/>
    <property type="match status" value="1"/>
</dbReference>
<evidence type="ECO:0000256" key="3">
    <source>
        <dbReference type="RuleBase" id="RU361235"/>
    </source>
</evidence>
<feature type="signal peptide" evidence="3">
    <location>
        <begin position="1"/>
        <end position="21"/>
    </location>
</feature>
<organism evidence="5 6">
    <name type="scientific">Bibersteinia trehalosi</name>
    <name type="common">Pasteurella trehalosi</name>
    <dbReference type="NCBI Taxonomy" id="47735"/>
    <lineage>
        <taxon>Bacteria</taxon>
        <taxon>Pseudomonadati</taxon>
        <taxon>Pseudomonadota</taxon>
        <taxon>Gammaproteobacteria</taxon>
        <taxon>Pasteurellales</taxon>
        <taxon>Pasteurellaceae</taxon>
        <taxon>Bibersteinia</taxon>
    </lineage>
</organism>
<dbReference type="Proteomes" id="UP000276010">
    <property type="component" value="Unassembled WGS sequence"/>
</dbReference>
<dbReference type="PROSITE" id="PS00122">
    <property type="entry name" value="CARBOXYLESTERASE_B_1"/>
    <property type="match status" value="1"/>
</dbReference>
<comment type="similarity">
    <text evidence="1 3">Belongs to the type-B carboxylesterase/lipase family.</text>
</comment>
<evidence type="ECO:0000313" key="5">
    <source>
        <dbReference type="EMBL" id="RRN05799.1"/>
    </source>
</evidence>
<dbReference type="InterPro" id="IPR019826">
    <property type="entry name" value="Carboxylesterase_B_AS"/>
</dbReference>
<gene>
    <name evidence="5" type="ORF">EIM44_01220</name>
</gene>
<dbReference type="EC" id="3.1.1.-" evidence="3"/>
<dbReference type="InterPro" id="IPR029058">
    <property type="entry name" value="AB_hydrolase_fold"/>
</dbReference>
<comment type="caution">
    <text evidence="5">The sequence shown here is derived from an EMBL/GenBank/DDBJ whole genome shotgun (WGS) entry which is preliminary data.</text>
</comment>
<keyword evidence="2 3" id="KW-0378">Hydrolase</keyword>
<evidence type="ECO:0000256" key="2">
    <source>
        <dbReference type="ARBA" id="ARBA00022801"/>
    </source>
</evidence>
<evidence type="ECO:0000256" key="1">
    <source>
        <dbReference type="ARBA" id="ARBA00005964"/>
    </source>
</evidence>
<dbReference type="AlphaFoldDB" id="A0A426FKY0"/>
<dbReference type="PANTHER" id="PTHR11559">
    <property type="entry name" value="CARBOXYLESTERASE"/>
    <property type="match status" value="1"/>
</dbReference>
<dbReference type="EMBL" id="RRUC01000005">
    <property type="protein sequence ID" value="RRN05799.1"/>
    <property type="molecule type" value="Genomic_DNA"/>
</dbReference>
<evidence type="ECO:0000313" key="6">
    <source>
        <dbReference type="Proteomes" id="UP000276010"/>
    </source>
</evidence>
<accession>A0A426FKY0</accession>
<feature type="domain" description="Carboxylesterase type B" evidence="4">
    <location>
        <begin position="31"/>
        <end position="531"/>
    </location>
</feature>
<dbReference type="InterPro" id="IPR050309">
    <property type="entry name" value="Type-B_Carboxylest/Lipase"/>
</dbReference>
<evidence type="ECO:0000259" key="4">
    <source>
        <dbReference type="Pfam" id="PF00135"/>
    </source>
</evidence>
<dbReference type="GO" id="GO:0016787">
    <property type="term" value="F:hydrolase activity"/>
    <property type="evidence" value="ECO:0007669"/>
    <property type="project" value="UniProtKB-KW"/>
</dbReference>